<gene>
    <name evidence="2" type="ORF">RHP51_11035</name>
</gene>
<dbReference type="EMBL" id="CP134537">
    <property type="protein sequence ID" value="WNH07736.1"/>
    <property type="molecule type" value="Genomic_DNA"/>
</dbReference>
<evidence type="ECO:0000256" key="1">
    <source>
        <dbReference type="SAM" id="Phobius"/>
    </source>
</evidence>
<proteinExistence type="predicted"/>
<accession>A0ABY9XPA6</accession>
<feature type="transmembrane region" description="Helical" evidence="1">
    <location>
        <begin position="96"/>
        <end position="117"/>
    </location>
</feature>
<dbReference type="Proteomes" id="UP001302806">
    <property type="component" value="Chromosome"/>
</dbReference>
<evidence type="ECO:0000313" key="2">
    <source>
        <dbReference type="EMBL" id="WNH07736.1"/>
    </source>
</evidence>
<organism evidence="2 3">
    <name type="scientific">Thalassobellus suaedae</name>
    <dbReference type="NCBI Taxonomy" id="3074124"/>
    <lineage>
        <taxon>Bacteria</taxon>
        <taxon>Pseudomonadati</taxon>
        <taxon>Bacteroidota</taxon>
        <taxon>Flavobacteriia</taxon>
        <taxon>Flavobacteriales</taxon>
        <taxon>Flavobacteriaceae</taxon>
        <taxon>Thalassobellus</taxon>
    </lineage>
</organism>
<keyword evidence="1" id="KW-0472">Membrane</keyword>
<name>A0ABY9XPA6_9FLAO</name>
<evidence type="ECO:0000313" key="3">
    <source>
        <dbReference type="Proteomes" id="UP001302806"/>
    </source>
</evidence>
<protein>
    <recommendedName>
        <fullName evidence="4">NADH dehydrogenase subunit 6</fullName>
    </recommendedName>
</protein>
<dbReference type="RefSeq" id="WP_415864613.1">
    <property type="nucleotide sequence ID" value="NZ_CP134537.1"/>
</dbReference>
<evidence type="ECO:0008006" key="4">
    <source>
        <dbReference type="Google" id="ProtNLM"/>
    </source>
</evidence>
<sequence length="129" mass="15176">MNISSTIMKATMLSTTIFWLVIISEDFQEEMFPFVLISIIPISICCALTIFITIVPFFSCINKIEITNIYKKYFPFYAIVIFCLCFYGIWESHFNVYPISFFVSAFFTCMQSWTWIVKDNMLPETQSKQ</sequence>
<reference evidence="2 3" key="1">
    <citation type="submission" date="2023-09" db="EMBL/GenBank/DDBJ databases">
        <title>Thalassobella suaedae gen. nov., sp. nov., a marine bacterium of the family Flavobacteriaceae isolated from a halophyte Suaeda japonica.</title>
        <authorList>
            <person name="Lee S.Y."/>
            <person name="Hwang C.Y."/>
        </authorList>
    </citation>
    <scope>NUCLEOTIDE SEQUENCE [LARGE SCALE GENOMIC DNA]</scope>
    <source>
        <strain evidence="2 3">HL-DH14</strain>
    </source>
</reference>
<feature type="transmembrane region" description="Helical" evidence="1">
    <location>
        <begin position="34"/>
        <end position="61"/>
    </location>
</feature>
<feature type="transmembrane region" description="Helical" evidence="1">
    <location>
        <begin position="73"/>
        <end position="90"/>
    </location>
</feature>
<keyword evidence="1" id="KW-1133">Transmembrane helix</keyword>
<keyword evidence="1" id="KW-0812">Transmembrane</keyword>